<proteinExistence type="predicted"/>
<keyword evidence="1" id="KW-0805">Transcription regulation</keyword>
<evidence type="ECO:0000313" key="6">
    <source>
        <dbReference type="Proteomes" id="UP000824193"/>
    </source>
</evidence>
<keyword evidence="3" id="KW-0804">Transcription</keyword>
<dbReference type="InterPro" id="IPR000835">
    <property type="entry name" value="HTH_MarR-typ"/>
</dbReference>
<evidence type="ECO:0000256" key="3">
    <source>
        <dbReference type="ARBA" id="ARBA00023163"/>
    </source>
</evidence>
<dbReference type="GO" id="GO:0003700">
    <property type="term" value="F:DNA-binding transcription factor activity"/>
    <property type="evidence" value="ECO:0007669"/>
    <property type="project" value="InterPro"/>
</dbReference>
<comment type="caution">
    <text evidence="5">The sequence shown here is derived from an EMBL/GenBank/DDBJ whole genome shotgun (WGS) entry which is preliminary data.</text>
</comment>
<feature type="domain" description="HTH marR-type" evidence="4">
    <location>
        <begin position="1"/>
        <end position="138"/>
    </location>
</feature>
<sequence length="150" mass="16754">MVERFERFSVAISEISRCWHKLAGEEMKAYGLKGAHATYLVIIGRHPQGITVPELCEQCMKDKSDASRMLAILEEKGLVRKEGPHKSGYGGTLYLTEAGRQAAEHVRRRASRAVEIAGKDLTDPQREAFYKALDSVVGNLRELTRNGIPE</sequence>
<dbReference type="PANTHER" id="PTHR42756:SF1">
    <property type="entry name" value="TRANSCRIPTIONAL REPRESSOR OF EMRAB OPERON"/>
    <property type="match status" value="1"/>
</dbReference>
<dbReference type="SMART" id="SM00347">
    <property type="entry name" value="HTH_MARR"/>
    <property type="match status" value="1"/>
</dbReference>
<evidence type="ECO:0000256" key="2">
    <source>
        <dbReference type="ARBA" id="ARBA00023125"/>
    </source>
</evidence>
<dbReference type="GO" id="GO:0003677">
    <property type="term" value="F:DNA binding"/>
    <property type="evidence" value="ECO:0007669"/>
    <property type="project" value="UniProtKB-KW"/>
</dbReference>
<reference evidence="5" key="1">
    <citation type="journal article" date="2021" name="PeerJ">
        <title>Extensive microbial diversity within the chicken gut microbiome revealed by metagenomics and culture.</title>
        <authorList>
            <person name="Gilroy R."/>
            <person name="Ravi A."/>
            <person name="Getino M."/>
            <person name="Pursley I."/>
            <person name="Horton D.L."/>
            <person name="Alikhan N.F."/>
            <person name="Baker D."/>
            <person name="Gharbi K."/>
            <person name="Hall N."/>
            <person name="Watson M."/>
            <person name="Adriaenssens E.M."/>
            <person name="Foster-Nyarko E."/>
            <person name="Jarju S."/>
            <person name="Secka A."/>
            <person name="Antonio M."/>
            <person name="Oren A."/>
            <person name="Chaudhuri R.R."/>
            <person name="La Ragione R."/>
            <person name="Hildebrand F."/>
            <person name="Pallen M.J."/>
        </authorList>
    </citation>
    <scope>NUCLEOTIDE SEQUENCE</scope>
    <source>
        <strain evidence="5">2239</strain>
    </source>
</reference>
<dbReference type="EMBL" id="DXFW01000035">
    <property type="protein sequence ID" value="HIX06455.1"/>
    <property type="molecule type" value="Genomic_DNA"/>
</dbReference>
<dbReference type="PANTHER" id="PTHR42756">
    <property type="entry name" value="TRANSCRIPTIONAL REGULATOR, MARR"/>
    <property type="match status" value="1"/>
</dbReference>
<dbReference type="SUPFAM" id="SSF46785">
    <property type="entry name" value="Winged helix' DNA-binding domain"/>
    <property type="match status" value="1"/>
</dbReference>
<evidence type="ECO:0000313" key="5">
    <source>
        <dbReference type="EMBL" id="HIX06455.1"/>
    </source>
</evidence>
<accession>A0A9D1V5F6</accession>
<dbReference type="AlphaFoldDB" id="A0A9D1V5F6"/>
<gene>
    <name evidence="5" type="ORF">H9865_10250</name>
</gene>
<dbReference type="Gene3D" id="1.10.10.10">
    <property type="entry name" value="Winged helix-like DNA-binding domain superfamily/Winged helix DNA-binding domain"/>
    <property type="match status" value="1"/>
</dbReference>
<keyword evidence="2" id="KW-0238">DNA-binding</keyword>
<evidence type="ECO:0000259" key="4">
    <source>
        <dbReference type="PROSITE" id="PS50995"/>
    </source>
</evidence>
<dbReference type="InterPro" id="IPR036388">
    <property type="entry name" value="WH-like_DNA-bd_sf"/>
</dbReference>
<name>A0A9D1V5F6_9FIRM</name>
<dbReference type="Pfam" id="PF12802">
    <property type="entry name" value="MarR_2"/>
    <property type="match status" value="1"/>
</dbReference>
<dbReference type="InterPro" id="IPR036390">
    <property type="entry name" value="WH_DNA-bd_sf"/>
</dbReference>
<evidence type="ECO:0000256" key="1">
    <source>
        <dbReference type="ARBA" id="ARBA00023015"/>
    </source>
</evidence>
<dbReference type="Proteomes" id="UP000824193">
    <property type="component" value="Unassembled WGS sequence"/>
</dbReference>
<dbReference type="PROSITE" id="PS50995">
    <property type="entry name" value="HTH_MARR_2"/>
    <property type="match status" value="1"/>
</dbReference>
<organism evidence="5 6">
    <name type="scientific">Candidatus Allofournierella pullicola</name>
    <dbReference type="NCBI Taxonomy" id="2838596"/>
    <lineage>
        <taxon>Bacteria</taxon>
        <taxon>Bacillati</taxon>
        <taxon>Bacillota</taxon>
        <taxon>Clostridia</taxon>
        <taxon>Eubacteriales</taxon>
        <taxon>Oscillospiraceae</taxon>
        <taxon>Allofournierella</taxon>
    </lineage>
</organism>
<reference evidence="5" key="2">
    <citation type="submission" date="2021-04" db="EMBL/GenBank/DDBJ databases">
        <authorList>
            <person name="Gilroy R."/>
        </authorList>
    </citation>
    <scope>NUCLEOTIDE SEQUENCE</scope>
    <source>
        <strain evidence="5">2239</strain>
    </source>
</reference>
<protein>
    <submittedName>
        <fullName evidence="5">MarR family transcriptional regulator</fullName>
    </submittedName>
</protein>